<protein>
    <submittedName>
        <fullName evidence="2">Alkene reductase</fullName>
    </submittedName>
</protein>
<gene>
    <name evidence="2" type="ORF">GCM10023081_46370</name>
</gene>
<dbReference type="InterPro" id="IPR045247">
    <property type="entry name" value="Oye-like"/>
</dbReference>
<accession>A0ABP7DIE0</accession>
<dbReference type="CDD" id="cd02933">
    <property type="entry name" value="OYE_like_FMN"/>
    <property type="match status" value="1"/>
</dbReference>
<name>A0ABP7DIE0_9MICC</name>
<evidence type="ECO:0000313" key="3">
    <source>
        <dbReference type="Proteomes" id="UP001500752"/>
    </source>
</evidence>
<dbReference type="Proteomes" id="UP001500752">
    <property type="component" value="Unassembled WGS sequence"/>
</dbReference>
<dbReference type="PANTHER" id="PTHR22893">
    <property type="entry name" value="NADH OXIDOREDUCTASE-RELATED"/>
    <property type="match status" value="1"/>
</dbReference>
<feature type="domain" description="NADH:flavin oxidoreductase/NADH oxidase N-terminal" evidence="1">
    <location>
        <begin position="1"/>
        <end position="321"/>
    </location>
</feature>
<keyword evidence="3" id="KW-1185">Reference proteome</keyword>
<organism evidence="2 3">
    <name type="scientific">Arthrobacter ginkgonis</name>
    <dbReference type="NCBI Taxonomy" id="1630594"/>
    <lineage>
        <taxon>Bacteria</taxon>
        <taxon>Bacillati</taxon>
        <taxon>Actinomycetota</taxon>
        <taxon>Actinomycetes</taxon>
        <taxon>Micrococcales</taxon>
        <taxon>Micrococcaceae</taxon>
        <taxon>Arthrobacter</taxon>
    </lineage>
</organism>
<dbReference type="InterPro" id="IPR013785">
    <property type="entry name" value="Aldolase_TIM"/>
</dbReference>
<comment type="caution">
    <text evidence="2">The sequence shown here is derived from an EMBL/GenBank/DDBJ whole genome shotgun (WGS) entry which is preliminary data.</text>
</comment>
<proteinExistence type="predicted"/>
<dbReference type="Pfam" id="PF00724">
    <property type="entry name" value="Oxidored_FMN"/>
    <property type="match status" value="1"/>
</dbReference>
<dbReference type="EMBL" id="BAABEO010000036">
    <property type="protein sequence ID" value="GAA3704799.1"/>
    <property type="molecule type" value="Genomic_DNA"/>
</dbReference>
<dbReference type="SUPFAM" id="SSF51395">
    <property type="entry name" value="FMN-linked oxidoreductases"/>
    <property type="match status" value="1"/>
</dbReference>
<sequence>MPPLTRNRADSENRVTDEMVTYYAQRASAGLLICEGAAVSPQAVAYPGVPGIWRDEHVDAWKKVADAVHSRGGTVFMQLWHAGRVSHPSVQPGGTPPVAPSAVRVVNWKIFTADGLVDLVEPSALEHDEVAGIIQEYALAAENAKLAGFDGVEIHAANGYLIDQFLNGGSNLRADEYGGSQTHRIRFLTEVVNAVAHVWGPDRVGVRISPSATWMDCFDEDKESLYQEVVMELNKFGLAYLHLVEPSVDGAGTVGDLEDVQTVSTAGLASLFDGRVIVTGEHSAESGNLAVQEGTADLVGYGRLFIANPDLPERFAADAPLNTPRREYFYGGSETGFTDYPSLTGEVRLSQIRGQIARGRLTADAFLRETAGTPLAASIRNGNEYAARILRCETSETASTAAADSFGEMLSGR</sequence>
<evidence type="ECO:0000259" key="1">
    <source>
        <dbReference type="Pfam" id="PF00724"/>
    </source>
</evidence>
<dbReference type="PANTHER" id="PTHR22893:SF91">
    <property type="entry name" value="NADPH DEHYDROGENASE 2-RELATED"/>
    <property type="match status" value="1"/>
</dbReference>
<dbReference type="InterPro" id="IPR001155">
    <property type="entry name" value="OxRdtase_FMN_N"/>
</dbReference>
<evidence type="ECO:0000313" key="2">
    <source>
        <dbReference type="EMBL" id="GAA3704799.1"/>
    </source>
</evidence>
<reference evidence="3" key="1">
    <citation type="journal article" date="2019" name="Int. J. Syst. Evol. Microbiol.">
        <title>The Global Catalogue of Microorganisms (GCM) 10K type strain sequencing project: providing services to taxonomists for standard genome sequencing and annotation.</title>
        <authorList>
            <consortium name="The Broad Institute Genomics Platform"/>
            <consortium name="The Broad Institute Genome Sequencing Center for Infectious Disease"/>
            <person name="Wu L."/>
            <person name="Ma J."/>
        </authorList>
    </citation>
    <scope>NUCLEOTIDE SEQUENCE [LARGE SCALE GENOMIC DNA]</scope>
    <source>
        <strain evidence="3">JCM 30742</strain>
    </source>
</reference>
<dbReference type="Gene3D" id="3.20.20.70">
    <property type="entry name" value="Aldolase class I"/>
    <property type="match status" value="1"/>
</dbReference>